<sequence length="380" mass="43421">MKKINLCFNRMLVILSCIGLSTLSGCSREDEINWDPDAVKEFSGVAVTDAEEGIYFIEEVGEETADGNVLKNVKYFDSEEKASVPLCSKANCKHDSMECPAVQLGEYEGRRLGMLTPYKNALYLYYMSDGTTSFQDVIMKADSDGNNRRVAYTLPQGALLNQAILYQDTLFLSCNMMGEIDDLQGGITETSLYVYDLNEEKEKRIASTSNDQDGYFYYLGCQDGKAYYIDDVYTKKEKPIYTYTISSGEISCINSENTISTSMMYKGKLYGANEKSNDLFSYDVKTKEKVKLATFTPFEEKAHFNIMSSDGLLRLSYLTHPGTRQSKVHYQIYDTEKEKFLYPEYKIGIDLYQHYQDGYIGSKDNETGYFDKRLKFYQLE</sequence>
<dbReference type="OrthoDB" id="2042334at2"/>
<accession>A0A3E2W472</accession>
<reference evidence="1 2" key="1">
    <citation type="submission" date="2018-08" db="EMBL/GenBank/DDBJ databases">
        <title>A genome reference for cultivated species of the human gut microbiota.</title>
        <authorList>
            <person name="Zou Y."/>
            <person name="Xue W."/>
            <person name="Luo G."/>
        </authorList>
    </citation>
    <scope>NUCLEOTIDE SEQUENCE [LARGE SCALE GENOMIC DNA]</scope>
    <source>
        <strain evidence="1 2">OF01-2LB</strain>
    </source>
</reference>
<evidence type="ECO:0008006" key="3">
    <source>
        <dbReference type="Google" id="ProtNLM"/>
    </source>
</evidence>
<evidence type="ECO:0000313" key="2">
    <source>
        <dbReference type="Proteomes" id="UP000260025"/>
    </source>
</evidence>
<dbReference type="SUPFAM" id="SSF63825">
    <property type="entry name" value="YWTD domain"/>
    <property type="match status" value="1"/>
</dbReference>
<protein>
    <recommendedName>
        <fullName evidence="3">Lipoprotein</fullName>
    </recommendedName>
</protein>
<organism evidence="1 2">
    <name type="scientific">Clostridium innocuum</name>
    <dbReference type="NCBI Taxonomy" id="1522"/>
    <lineage>
        <taxon>Bacteria</taxon>
        <taxon>Bacillati</taxon>
        <taxon>Bacillota</taxon>
        <taxon>Clostridia</taxon>
        <taxon>Eubacteriales</taxon>
        <taxon>Clostridiaceae</taxon>
        <taxon>Clostridium</taxon>
    </lineage>
</organism>
<name>A0A3E2W472_CLOIN</name>
<evidence type="ECO:0000313" key="1">
    <source>
        <dbReference type="EMBL" id="RGC19068.1"/>
    </source>
</evidence>
<proteinExistence type="predicted"/>
<dbReference type="RefSeq" id="WP_117441545.1">
    <property type="nucleotide sequence ID" value="NZ_JAJFEN010000001.1"/>
</dbReference>
<comment type="caution">
    <text evidence="1">The sequence shown here is derived from an EMBL/GenBank/DDBJ whole genome shotgun (WGS) entry which is preliminary data.</text>
</comment>
<dbReference type="PROSITE" id="PS51257">
    <property type="entry name" value="PROKAR_LIPOPROTEIN"/>
    <property type="match status" value="1"/>
</dbReference>
<dbReference type="EMBL" id="QVEV01000001">
    <property type="protein sequence ID" value="RGC19068.1"/>
    <property type="molecule type" value="Genomic_DNA"/>
</dbReference>
<dbReference type="Proteomes" id="UP000260025">
    <property type="component" value="Unassembled WGS sequence"/>
</dbReference>
<gene>
    <name evidence="1" type="ORF">DXA38_00855</name>
</gene>
<dbReference type="AlphaFoldDB" id="A0A3E2W472"/>